<dbReference type="InterPro" id="IPR015797">
    <property type="entry name" value="NUDIX_hydrolase-like_dom_sf"/>
</dbReference>
<dbReference type="InterPro" id="IPR020476">
    <property type="entry name" value="Nudix_hydrolase"/>
</dbReference>
<sequence>MTIWIDPPAWPAHGRLWSHLISDTAIEELHAFAERAGLPRRGFEGDHYDIPQERYSQAVALGAHETSPSNIVRMLQDSGLRLRKRKGEKGIARVLGVGFPDNSRADIDLVRSALPTPDTATFAATVYVRERSGHWLAVWSPRRQEWSAPGGWRESGESPEQTAIRECLEESGIALPAGVLRQVGYERFYPLADTTWPIGDGRFLAVYRADITLDRPTLNGPDGEPSRWMSSADFLAAVADSWWFPMAETVVTSA</sequence>
<dbReference type="InterPro" id="IPR000086">
    <property type="entry name" value="NUDIX_hydrolase_dom"/>
</dbReference>
<keyword evidence="3" id="KW-0460">Magnesium</keyword>
<evidence type="ECO:0000256" key="1">
    <source>
        <dbReference type="ARBA" id="ARBA00001946"/>
    </source>
</evidence>
<dbReference type="Pfam" id="PF13223">
    <property type="entry name" value="DUF4031"/>
    <property type="match status" value="1"/>
</dbReference>
<dbReference type="Pfam" id="PF00293">
    <property type="entry name" value="NUDIX"/>
    <property type="match status" value="1"/>
</dbReference>
<dbReference type="InterPro" id="IPR025109">
    <property type="entry name" value="DUF4031"/>
</dbReference>
<reference evidence="6" key="1">
    <citation type="journal article" date="2019" name="Int. J. Syst. Evol. Microbiol.">
        <title>The Global Catalogue of Microorganisms (GCM) 10K type strain sequencing project: providing services to taxonomists for standard genome sequencing and annotation.</title>
        <authorList>
            <consortium name="The Broad Institute Genomics Platform"/>
            <consortium name="The Broad Institute Genome Sequencing Center for Infectious Disease"/>
            <person name="Wu L."/>
            <person name="Ma J."/>
        </authorList>
    </citation>
    <scope>NUCLEOTIDE SEQUENCE [LARGE SCALE GENOMIC DNA]</scope>
    <source>
        <strain evidence="6">JCM 15592</strain>
    </source>
</reference>
<dbReference type="Proteomes" id="UP001499938">
    <property type="component" value="Unassembled WGS sequence"/>
</dbReference>
<evidence type="ECO:0000313" key="5">
    <source>
        <dbReference type="EMBL" id="GAA1797593.1"/>
    </source>
</evidence>
<evidence type="ECO:0000313" key="6">
    <source>
        <dbReference type="Proteomes" id="UP001499938"/>
    </source>
</evidence>
<dbReference type="Gene3D" id="3.90.79.10">
    <property type="entry name" value="Nucleoside Triphosphate Pyrophosphohydrolase"/>
    <property type="match status" value="1"/>
</dbReference>
<dbReference type="PROSITE" id="PS51462">
    <property type="entry name" value="NUDIX"/>
    <property type="match status" value="1"/>
</dbReference>
<gene>
    <name evidence="5" type="ORF">GCM10009811_22140</name>
</gene>
<keyword evidence="6" id="KW-1185">Reference proteome</keyword>
<organism evidence="5 6">
    <name type="scientific">Nostocoides veronense</name>
    <dbReference type="NCBI Taxonomy" id="330836"/>
    <lineage>
        <taxon>Bacteria</taxon>
        <taxon>Bacillati</taxon>
        <taxon>Actinomycetota</taxon>
        <taxon>Actinomycetes</taxon>
        <taxon>Micrococcales</taxon>
        <taxon>Intrasporangiaceae</taxon>
        <taxon>Nostocoides</taxon>
    </lineage>
</organism>
<dbReference type="PANTHER" id="PTHR43046:SF12">
    <property type="entry name" value="GDP-MANNOSE MANNOSYL HYDROLASE"/>
    <property type="match status" value="1"/>
</dbReference>
<feature type="domain" description="Nudix hydrolase" evidence="4">
    <location>
        <begin position="117"/>
        <end position="252"/>
    </location>
</feature>
<evidence type="ECO:0000259" key="4">
    <source>
        <dbReference type="PROSITE" id="PS51462"/>
    </source>
</evidence>
<protein>
    <recommendedName>
        <fullName evidence="4">Nudix hydrolase domain-containing protein</fullName>
    </recommendedName>
</protein>
<comment type="caution">
    <text evidence="5">The sequence shown here is derived from an EMBL/GenBank/DDBJ whole genome shotgun (WGS) entry which is preliminary data.</text>
</comment>
<dbReference type="SUPFAM" id="SSF55811">
    <property type="entry name" value="Nudix"/>
    <property type="match status" value="1"/>
</dbReference>
<name>A0ABP4XXE8_9MICO</name>
<comment type="cofactor">
    <cofactor evidence="1">
        <name>Mg(2+)</name>
        <dbReference type="ChEBI" id="CHEBI:18420"/>
    </cofactor>
</comment>
<evidence type="ECO:0000256" key="2">
    <source>
        <dbReference type="ARBA" id="ARBA00022801"/>
    </source>
</evidence>
<dbReference type="PRINTS" id="PR00502">
    <property type="entry name" value="NUDIXFAMILY"/>
</dbReference>
<keyword evidence="2" id="KW-0378">Hydrolase</keyword>
<accession>A0ABP4XXE8</accession>
<dbReference type="PANTHER" id="PTHR43046">
    <property type="entry name" value="GDP-MANNOSE MANNOSYL HYDROLASE"/>
    <property type="match status" value="1"/>
</dbReference>
<dbReference type="EMBL" id="BAAAPO010000036">
    <property type="protein sequence ID" value="GAA1797593.1"/>
    <property type="molecule type" value="Genomic_DNA"/>
</dbReference>
<dbReference type="CDD" id="cd02883">
    <property type="entry name" value="NUDIX_Hydrolase"/>
    <property type="match status" value="1"/>
</dbReference>
<evidence type="ECO:0000256" key="3">
    <source>
        <dbReference type="ARBA" id="ARBA00022842"/>
    </source>
</evidence>
<dbReference type="RefSeq" id="WP_344085032.1">
    <property type="nucleotide sequence ID" value="NZ_BAAAPO010000036.1"/>
</dbReference>
<proteinExistence type="predicted"/>